<dbReference type="InterPro" id="IPR003660">
    <property type="entry name" value="HAMP_dom"/>
</dbReference>
<dbReference type="FunFam" id="1.10.287.950:FF:000001">
    <property type="entry name" value="Methyl-accepting chemotaxis sensory transducer"/>
    <property type="match status" value="1"/>
</dbReference>
<sequence>MKIKTRIAIATGACLALSSILLLGTFAWKNNEVEQRTRSMVVSELTEKALAQLSASAVAEAGKTQIKLSDALAVTKALADTSASFIAGQGAEISRERFYEYTRDVLAQNMDIVMATYLAWKKNAVDDDSLHNGARHTHENGQFAPYWFLQEDGSLGYRTLGMENVEAAIAAGTSDGDWYSCPIESRSACLVEPYSWEAGGKTIVGTSITMPIIVQNRVVGMSGVDIELSFLKTLVDKADRSLYEGKGQVFMLSNEGLVTADSDDSLELTKPYTGTEKEFLLASVESGEAVTRQIGSSFWSVQPISPDGVSTPWAVIIHQDAEWVLAGAKKVELSMVSQFRESVVTTVIIGFVVSVAGILLLVLIAQGIAAPIRKGAEMVQQLASQDGDLTLRLPTDRSDEVGDLSRNINAFIHKTHDIVKDIASAMEDVEGSARRAAEISDNSTQGIEKQRAEVDQIATAINQMSASAGEVAEIATTTANASSEAKGSVDNSAGNVNRSADSIRHLTDQVSSTSQLMAQLATDSQNISQIVETIQGISGQTNLLALNAAIEAARAGETGRGFAVVADEVRTLASKTQESTEEIQALIDQLQLRAKEALEAMQRGNAQSDECLQMAEEASTHLNQVVGAIAEIDNMTTQMASVVEEQRAVTEDITRNIVNISDETSLVADGAIAANQESQALLALVKQLESQLSRFRY</sequence>
<keyword evidence="8" id="KW-0812">Transmembrane</keyword>
<evidence type="ECO:0000256" key="5">
    <source>
        <dbReference type="PROSITE-ProRule" id="PRU00284"/>
    </source>
</evidence>
<evidence type="ECO:0000256" key="4">
    <source>
        <dbReference type="ARBA" id="ARBA00029447"/>
    </source>
</evidence>
<dbReference type="Gene3D" id="3.30.450.20">
    <property type="entry name" value="PAS domain"/>
    <property type="match status" value="1"/>
</dbReference>
<keyword evidence="8" id="KW-0472">Membrane</keyword>
<dbReference type="CDD" id="cd11386">
    <property type="entry name" value="MCP_signal"/>
    <property type="match status" value="1"/>
</dbReference>
<proteinExistence type="inferred from homology"/>
<evidence type="ECO:0000259" key="11">
    <source>
        <dbReference type="PROSITE" id="PS50885"/>
    </source>
</evidence>
<dbReference type="InterPro" id="IPR000727">
    <property type="entry name" value="T_SNARE_dom"/>
</dbReference>
<dbReference type="SMART" id="SM00283">
    <property type="entry name" value="MA"/>
    <property type="match status" value="1"/>
</dbReference>
<dbReference type="CDD" id="cd06225">
    <property type="entry name" value="HAMP"/>
    <property type="match status" value="1"/>
</dbReference>
<gene>
    <name evidence="12" type="ORF">BTA35_0204405</name>
</gene>
<reference evidence="12" key="1">
    <citation type="submission" date="2017-02" db="EMBL/GenBank/DDBJ databases">
        <title>Draft Genome Sequence of the Salt Water Bacterium Oceanospirillum linum ATCC 11336.</title>
        <authorList>
            <person name="Trachtenberg A.M."/>
            <person name="Carney J.G."/>
            <person name="Linnane J.D."/>
            <person name="Rheaume B.A."/>
            <person name="Pitts N.L."/>
            <person name="Mykles D.L."/>
            <person name="Maclea K.S."/>
        </authorList>
    </citation>
    <scope>NUCLEOTIDE SEQUENCE [LARGE SCALE GENOMIC DNA]</scope>
    <source>
        <strain evidence="12">ATCC 11336</strain>
    </source>
</reference>
<protein>
    <recommendedName>
        <fullName evidence="14">Chemotaxis protein</fullName>
    </recommendedName>
</protein>
<feature type="domain" description="T-SNARE coiled-coil homology" evidence="10">
    <location>
        <begin position="612"/>
        <end position="661"/>
    </location>
</feature>
<dbReference type="Pfam" id="PF00672">
    <property type="entry name" value="HAMP"/>
    <property type="match status" value="1"/>
</dbReference>
<dbReference type="SUPFAM" id="SSF58104">
    <property type="entry name" value="Methyl-accepting chemotaxis protein (MCP) signaling domain"/>
    <property type="match status" value="1"/>
</dbReference>
<feature type="domain" description="Methyl-accepting transducer" evidence="9">
    <location>
        <begin position="425"/>
        <end position="661"/>
    </location>
</feature>
<dbReference type="GO" id="GO:0007165">
    <property type="term" value="P:signal transduction"/>
    <property type="evidence" value="ECO:0007669"/>
    <property type="project" value="UniProtKB-KW"/>
</dbReference>
<evidence type="ECO:0000259" key="9">
    <source>
        <dbReference type="PROSITE" id="PS50111"/>
    </source>
</evidence>
<dbReference type="CDD" id="cd12913">
    <property type="entry name" value="PDC1_MCP_like"/>
    <property type="match status" value="1"/>
</dbReference>
<dbReference type="Pfam" id="PF00015">
    <property type="entry name" value="MCPsignal"/>
    <property type="match status" value="1"/>
</dbReference>
<feature type="domain" description="HAMP" evidence="11">
    <location>
        <begin position="366"/>
        <end position="420"/>
    </location>
</feature>
<feature type="transmembrane region" description="Helical" evidence="8">
    <location>
        <begin position="343"/>
        <end position="364"/>
    </location>
</feature>
<keyword evidence="6" id="KW-0175">Coiled coil</keyword>
<evidence type="ECO:0000259" key="10">
    <source>
        <dbReference type="PROSITE" id="PS50192"/>
    </source>
</evidence>
<evidence type="ECO:0000256" key="2">
    <source>
        <dbReference type="ARBA" id="ARBA00022519"/>
    </source>
</evidence>
<accession>A0A1T1HFY9</accession>
<keyword evidence="8" id="KW-1133">Transmembrane helix</keyword>
<dbReference type="PROSITE" id="PS50192">
    <property type="entry name" value="T_SNARE"/>
    <property type="match status" value="1"/>
</dbReference>
<comment type="subcellular location">
    <subcellularLocation>
        <location evidence="1">Cell inner membrane</location>
        <topology evidence="1">Multi-pass membrane protein</topology>
    </subcellularLocation>
</comment>
<evidence type="ECO:0008006" key="14">
    <source>
        <dbReference type="Google" id="ProtNLM"/>
    </source>
</evidence>
<dbReference type="STRING" id="966.BTA35_0204405"/>
<evidence type="ECO:0000313" key="13">
    <source>
        <dbReference type="Proteomes" id="UP000190064"/>
    </source>
</evidence>
<dbReference type="PANTHER" id="PTHR32089">
    <property type="entry name" value="METHYL-ACCEPTING CHEMOTAXIS PROTEIN MCPB"/>
    <property type="match status" value="1"/>
</dbReference>
<keyword evidence="2" id="KW-0997">Cell inner membrane</keyword>
<organism evidence="12 13">
    <name type="scientific">Oceanospirillum linum</name>
    <dbReference type="NCBI Taxonomy" id="966"/>
    <lineage>
        <taxon>Bacteria</taxon>
        <taxon>Pseudomonadati</taxon>
        <taxon>Pseudomonadota</taxon>
        <taxon>Gammaproteobacteria</taxon>
        <taxon>Oceanospirillales</taxon>
        <taxon>Oceanospirillaceae</taxon>
        <taxon>Oceanospirillum</taxon>
    </lineage>
</organism>
<dbReference type="Gene3D" id="1.10.287.950">
    <property type="entry name" value="Methyl-accepting chemotaxis protein"/>
    <property type="match status" value="1"/>
</dbReference>
<feature type="coiled-coil region" evidence="6">
    <location>
        <begin position="580"/>
        <end position="607"/>
    </location>
</feature>
<keyword evidence="3 5" id="KW-0807">Transducer</keyword>
<dbReference type="RefSeq" id="WP_077243173.1">
    <property type="nucleotide sequence ID" value="NZ_FXTS01000004.1"/>
</dbReference>
<evidence type="ECO:0000256" key="8">
    <source>
        <dbReference type="SAM" id="Phobius"/>
    </source>
</evidence>
<dbReference type="PANTHER" id="PTHR32089:SF120">
    <property type="entry name" value="METHYL-ACCEPTING CHEMOTAXIS PROTEIN TLPQ"/>
    <property type="match status" value="1"/>
</dbReference>
<keyword evidence="13" id="KW-1185">Reference proteome</keyword>
<evidence type="ECO:0000256" key="7">
    <source>
        <dbReference type="SAM" id="MobiDB-lite"/>
    </source>
</evidence>
<dbReference type="AlphaFoldDB" id="A0A1T1HFY9"/>
<dbReference type="PROSITE" id="PS50885">
    <property type="entry name" value="HAMP"/>
    <property type="match status" value="1"/>
</dbReference>
<dbReference type="InterPro" id="IPR004089">
    <property type="entry name" value="MCPsignal_dom"/>
</dbReference>
<dbReference type="GO" id="GO:0005886">
    <property type="term" value="C:plasma membrane"/>
    <property type="evidence" value="ECO:0007669"/>
    <property type="project" value="UniProtKB-SubCell"/>
</dbReference>
<evidence type="ECO:0000256" key="1">
    <source>
        <dbReference type="ARBA" id="ARBA00004429"/>
    </source>
</evidence>
<dbReference type="GO" id="GO:0006935">
    <property type="term" value="P:chemotaxis"/>
    <property type="evidence" value="ECO:0007669"/>
    <property type="project" value="UniProtKB-ARBA"/>
</dbReference>
<evidence type="ECO:0000256" key="6">
    <source>
        <dbReference type="SAM" id="Coils"/>
    </source>
</evidence>
<evidence type="ECO:0000313" key="12">
    <source>
        <dbReference type="EMBL" id="OOV88726.1"/>
    </source>
</evidence>
<dbReference type="Proteomes" id="UP000190064">
    <property type="component" value="Unassembled WGS sequence"/>
</dbReference>
<keyword evidence="2" id="KW-1003">Cell membrane</keyword>
<feature type="region of interest" description="Disordered" evidence="7">
    <location>
        <begin position="479"/>
        <end position="498"/>
    </location>
</feature>
<dbReference type="PROSITE" id="PS50111">
    <property type="entry name" value="CHEMOTAXIS_TRANSDUC_2"/>
    <property type="match status" value="1"/>
</dbReference>
<dbReference type="SMART" id="SM00304">
    <property type="entry name" value="HAMP"/>
    <property type="match status" value="2"/>
</dbReference>
<comment type="caution">
    <text evidence="12">The sequence shown here is derived from an EMBL/GenBank/DDBJ whole genome shotgun (WGS) entry which is preliminary data.</text>
</comment>
<evidence type="ECO:0000256" key="3">
    <source>
        <dbReference type="ARBA" id="ARBA00023224"/>
    </source>
</evidence>
<dbReference type="Pfam" id="PF22673">
    <property type="entry name" value="MCP-like_PDC_1"/>
    <property type="match status" value="1"/>
</dbReference>
<dbReference type="EMBL" id="MTSD02000001">
    <property type="protein sequence ID" value="OOV88726.1"/>
    <property type="molecule type" value="Genomic_DNA"/>
</dbReference>
<name>A0A1T1HFY9_OCELI</name>
<comment type="similarity">
    <text evidence="4">Belongs to the methyl-accepting chemotaxis (MCP) protein family.</text>
</comment>